<feature type="domain" description="PucR C-terminal helix-turn-helix" evidence="2">
    <location>
        <begin position="319"/>
        <end position="373"/>
    </location>
</feature>
<dbReference type="Pfam" id="PF05651">
    <property type="entry name" value="Diacid_rec"/>
    <property type="match status" value="1"/>
</dbReference>
<dbReference type="Pfam" id="PF13556">
    <property type="entry name" value="HTH_30"/>
    <property type="match status" value="1"/>
</dbReference>
<evidence type="ECO:0000313" key="4">
    <source>
        <dbReference type="Proteomes" id="UP001597227"/>
    </source>
</evidence>
<name>A0ABW4MV54_9BACI</name>
<dbReference type="InterPro" id="IPR008599">
    <property type="entry name" value="Diacid_rec"/>
</dbReference>
<comment type="caution">
    <text evidence="3">The sequence shown here is derived from an EMBL/GenBank/DDBJ whole genome shotgun (WGS) entry which is preliminary data.</text>
</comment>
<protein>
    <submittedName>
        <fullName evidence="3">CdaR family transcriptional regulator</fullName>
    </submittedName>
</protein>
<sequence>MIITTEMAQPIVDQMIKIIDYNVNIMNQKGVIVASGDKNRIYEIHQGALEAIDLKRERIIHKTDSKNMIGTHSGVNIPIEIKGKVIGAVGITGEPTKIYKLIHIIKITVESLLEQQILIEQLRYKQTALDEWIQNLIDEDSNNIPLLESKAKYLKINFNKYISIFVIEVKYPNILSLDYEKIHKNEIQIIKLLNFFYPNCLFSASIGKGYFILGIPFKENENIKVITKVGCNINTKLNAEGFNTFIGIGNVYKGIIGYRTSYIEGLQSIDLLKQIANNKVVCHIQEWGLLQLVEKIPPETRQSFLSRYLSTKPTLNEELQETLKIFLKNNLNIKSTSDEMHIHRNTLIYRLDKIKELWGLDPRNFNDAIKLQFINWCRTLK</sequence>
<dbReference type="RefSeq" id="WP_388041977.1">
    <property type="nucleotide sequence ID" value="NZ_JBHUEK010000034.1"/>
</dbReference>
<accession>A0ABW4MV54</accession>
<evidence type="ECO:0000259" key="2">
    <source>
        <dbReference type="Pfam" id="PF13556"/>
    </source>
</evidence>
<dbReference type="InterPro" id="IPR042070">
    <property type="entry name" value="PucR_C-HTH_sf"/>
</dbReference>
<proteinExistence type="predicted"/>
<dbReference type="PANTHER" id="PTHR33744:SF16">
    <property type="entry name" value="CARBOHYDRATE DIACID REGULATOR"/>
    <property type="match status" value="1"/>
</dbReference>
<organism evidence="3 4">
    <name type="scientific">Fredinandcohnia salidurans</name>
    <dbReference type="NCBI Taxonomy" id="2595041"/>
    <lineage>
        <taxon>Bacteria</taxon>
        <taxon>Bacillati</taxon>
        <taxon>Bacillota</taxon>
        <taxon>Bacilli</taxon>
        <taxon>Bacillales</taxon>
        <taxon>Bacillaceae</taxon>
        <taxon>Fredinandcohnia</taxon>
    </lineage>
</organism>
<dbReference type="InterPro" id="IPR025736">
    <property type="entry name" value="PucR_C-HTH_dom"/>
</dbReference>
<dbReference type="Gene3D" id="1.10.10.2840">
    <property type="entry name" value="PucR C-terminal helix-turn-helix domain"/>
    <property type="match status" value="1"/>
</dbReference>
<gene>
    <name evidence="3" type="ORF">ACFSFW_23300</name>
</gene>
<feature type="domain" description="Putative sugar diacid recognition" evidence="1">
    <location>
        <begin position="3"/>
        <end position="135"/>
    </location>
</feature>
<dbReference type="EMBL" id="JBHUEK010000034">
    <property type="protein sequence ID" value="MFD1781579.1"/>
    <property type="molecule type" value="Genomic_DNA"/>
</dbReference>
<dbReference type="Proteomes" id="UP001597227">
    <property type="component" value="Unassembled WGS sequence"/>
</dbReference>
<dbReference type="InterPro" id="IPR051448">
    <property type="entry name" value="CdaR-like_regulators"/>
</dbReference>
<reference evidence="4" key="1">
    <citation type="journal article" date="2019" name="Int. J. Syst. Evol. Microbiol.">
        <title>The Global Catalogue of Microorganisms (GCM) 10K type strain sequencing project: providing services to taxonomists for standard genome sequencing and annotation.</title>
        <authorList>
            <consortium name="The Broad Institute Genomics Platform"/>
            <consortium name="The Broad Institute Genome Sequencing Center for Infectious Disease"/>
            <person name="Wu L."/>
            <person name="Ma J."/>
        </authorList>
    </citation>
    <scope>NUCLEOTIDE SEQUENCE [LARGE SCALE GENOMIC DNA]</scope>
    <source>
        <strain evidence="4">CCUG 15531</strain>
    </source>
</reference>
<evidence type="ECO:0000259" key="1">
    <source>
        <dbReference type="Pfam" id="PF05651"/>
    </source>
</evidence>
<evidence type="ECO:0000313" key="3">
    <source>
        <dbReference type="EMBL" id="MFD1781579.1"/>
    </source>
</evidence>
<dbReference type="PANTHER" id="PTHR33744">
    <property type="entry name" value="CARBOHYDRATE DIACID REGULATOR"/>
    <property type="match status" value="1"/>
</dbReference>
<keyword evidence="4" id="KW-1185">Reference proteome</keyword>